<dbReference type="InterPro" id="IPR045851">
    <property type="entry name" value="AMP-bd_C_sf"/>
</dbReference>
<dbReference type="RefSeq" id="WP_311556178.1">
    <property type="nucleotide sequence ID" value="NZ_JAVREJ010000006.1"/>
</dbReference>
<evidence type="ECO:0000313" key="4">
    <source>
        <dbReference type="EMBL" id="MDT0350157.1"/>
    </source>
</evidence>
<evidence type="ECO:0000256" key="2">
    <source>
        <dbReference type="ARBA" id="ARBA00022598"/>
    </source>
</evidence>
<sequence>MNGEIYLEALVATLKEAGDRTVLEHDGVATTAADLLASAYRYARALDGLGVGRGDLVALHAPNSPDALAVRYAAHLVGAATMYLPALPEAQQRAALLEFIAPDLLVAFPKTAHLLPLADTVRVAVVGCDAPGARLRLDRRAYGASSAPLPCRARPDDLAVVISSGGSTGVPKGSLRSFATYTTTVTAPVDPARRQLANGPLAHLTQLLVDTTLLGGGTVVLQDEVEPAPTLAAIESARITDLFLVEPQLFEVIDHPDVATRDLSSLRTVVHIGASAPATLRRRARARLGAVVAHTYGASETGIVSALSPAEHDRPERFTCAGRVRPGVEVRFRRSDGSLAGPREPGVVEVRSPQVASGYRNRPDEAAAAFVDGWYCTGDVARLDAEGYLYILGRAGDLATAPVRADGTVVTPTAVQDTLCGLPGIRYAVVVPDRDTGRWVAAVVTTATPVAPTVRTAVAAAHGAEAADMLVVVPVEQMPLTEQGKPDRPAIRRLGVLAAA</sequence>
<organism evidence="4 5">
    <name type="scientific">Pseudonocardia charpentierae</name>
    <dbReference type="NCBI Taxonomy" id="3075545"/>
    <lineage>
        <taxon>Bacteria</taxon>
        <taxon>Bacillati</taxon>
        <taxon>Actinomycetota</taxon>
        <taxon>Actinomycetes</taxon>
        <taxon>Pseudonocardiales</taxon>
        <taxon>Pseudonocardiaceae</taxon>
        <taxon>Pseudonocardia</taxon>
    </lineage>
</organism>
<feature type="domain" description="AMP-dependent synthetase/ligase" evidence="3">
    <location>
        <begin position="15"/>
        <end position="359"/>
    </location>
</feature>
<comment type="caution">
    <text evidence="4">The sequence shown here is derived from an EMBL/GenBank/DDBJ whole genome shotgun (WGS) entry which is preliminary data.</text>
</comment>
<dbReference type="InterPro" id="IPR042099">
    <property type="entry name" value="ANL_N_sf"/>
</dbReference>
<dbReference type="InterPro" id="IPR000873">
    <property type="entry name" value="AMP-dep_synth/lig_dom"/>
</dbReference>
<dbReference type="PANTHER" id="PTHR24096">
    <property type="entry name" value="LONG-CHAIN-FATTY-ACID--COA LIGASE"/>
    <property type="match status" value="1"/>
</dbReference>
<evidence type="ECO:0000256" key="1">
    <source>
        <dbReference type="ARBA" id="ARBA00006432"/>
    </source>
</evidence>
<accession>A0ABU2N9C9</accession>
<dbReference type="Gene3D" id="3.30.300.30">
    <property type="match status" value="1"/>
</dbReference>
<dbReference type="PANTHER" id="PTHR24096:SF149">
    <property type="entry name" value="AMP-BINDING DOMAIN-CONTAINING PROTEIN-RELATED"/>
    <property type="match status" value="1"/>
</dbReference>
<proteinExistence type="inferred from homology"/>
<dbReference type="Gene3D" id="3.40.50.12780">
    <property type="entry name" value="N-terminal domain of ligase-like"/>
    <property type="match status" value="1"/>
</dbReference>
<protein>
    <submittedName>
        <fullName evidence="4">AMP-binding protein</fullName>
    </submittedName>
</protein>
<dbReference type="SUPFAM" id="SSF56801">
    <property type="entry name" value="Acetyl-CoA synthetase-like"/>
    <property type="match status" value="1"/>
</dbReference>
<name>A0ABU2N9C9_9PSEU</name>
<dbReference type="Proteomes" id="UP001183202">
    <property type="component" value="Unassembled WGS sequence"/>
</dbReference>
<reference evidence="5" key="1">
    <citation type="submission" date="2023-07" db="EMBL/GenBank/DDBJ databases">
        <title>30 novel species of actinomycetes from the DSMZ collection.</title>
        <authorList>
            <person name="Nouioui I."/>
        </authorList>
    </citation>
    <scope>NUCLEOTIDE SEQUENCE [LARGE SCALE GENOMIC DNA]</scope>
    <source>
        <strain evidence="5">DSM 45834</strain>
    </source>
</reference>
<evidence type="ECO:0000313" key="5">
    <source>
        <dbReference type="Proteomes" id="UP001183202"/>
    </source>
</evidence>
<dbReference type="Pfam" id="PF00501">
    <property type="entry name" value="AMP-binding"/>
    <property type="match status" value="1"/>
</dbReference>
<dbReference type="EMBL" id="JAVREJ010000006">
    <property type="protein sequence ID" value="MDT0350157.1"/>
    <property type="molecule type" value="Genomic_DNA"/>
</dbReference>
<keyword evidence="5" id="KW-1185">Reference proteome</keyword>
<comment type="similarity">
    <text evidence="1">Belongs to the ATP-dependent AMP-binding enzyme family.</text>
</comment>
<keyword evidence="2" id="KW-0436">Ligase</keyword>
<gene>
    <name evidence="4" type="ORF">RM445_11545</name>
</gene>
<evidence type="ECO:0000259" key="3">
    <source>
        <dbReference type="Pfam" id="PF00501"/>
    </source>
</evidence>